<dbReference type="Gene3D" id="3.90.550.10">
    <property type="entry name" value="Spore Coat Polysaccharide Biosynthesis Protein SpsA, Chain A"/>
    <property type="match status" value="1"/>
</dbReference>
<evidence type="ECO:0000259" key="2">
    <source>
        <dbReference type="Pfam" id="PF00535"/>
    </source>
</evidence>
<dbReference type="PANTHER" id="PTHR48090">
    <property type="entry name" value="UNDECAPRENYL-PHOSPHATE 4-DEOXY-4-FORMAMIDO-L-ARABINOSE TRANSFERASE-RELATED"/>
    <property type="match status" value="1"/>
</dbReference>
<keyword evidence="1" id="KW-0812">Transmembrane</keyword>
<feature type="transmembrane region" description="Helical" evidence="1">
    <location>
        <begin position="233"/>
        <end position="254"/>
    </location>
</feature>
<dbReference type="PANTHER" id="PTHR48090:SF7">
    <property type="entry name" value="RFBJ PROTEIN"/>
    <property type="match status" value="1"/>
</dbReference>
<gene>
    <name evidence="3" type="ORF">NNA32_05950</name>
</gene>
<comment type="caution">
    <text evidence="3">The sequence shown here is derived from an EMBL/GenBank/DDBJ whole genome shotgun (WGS) entry which is preliminary data.</text>
</comment>
<evidence type="ECO:0000313" key="4">
    <source>
        <dbReference type="Proteomes" id="UP001152867"/>
    </source>
</evidence>
<dbReference type="Proteomes" id="UP001152867">
    <property type="component" value="Unassembled WGS sequence"/>
</dbReference>
<name>A0ABT6D9J5_9LACO</name>
<evidence type="ECO:0000313" key="3">
    <source>
        <dbReference type="EMBL" id="MDF9913793.1"/>
    </source>
</evidence>
<proteinExistence type="predicted"/>
<evidence type="ECO:0000256" key="1">
    <source>
        <dbReference type="SAM" id="Phobius"/>
    </source>
</evidence>
<organism evidence="3 4">
    <name type="scientific">Furfurilactobacillus milii</name>
    <dbReference type="NCBI Taxonomy" id="2888272"/>
    <lineage>
        <taxon>Bacteria</taxon>
        <taxon>Bacillati</taxon>
        <taxon>Bacillota</taxon>
        <taxon>Bacilli</taxon>
        <taxon>Lactobacillales</taxon>
        <taxon>Lactobacillaceae</taxon>
        <taxon>Furfurilactobacillus</taxon>
    </lineage>
</organism>
<dbReference type="InterPro" id="IPR050256">
    <property type="entry name" value="Glycosyltransferase_2"/>
</dbReference>
<dbReference type="SUPFAM" id="SSF53448">
    <property type="entry name" value="Nucleotide-diphospho-sugar transferases"/>
    <property type="match status" value="1"/>
</dbReference>
<dbReference type="InterPro" id="IPR001173">
    <property type="entry name" value="Glyco_trans_2-like"/>
</dbReference>
<accession>A0ABT6D9J5</accession>
<sequence length="319" mass="36677">MDKLAILIPCYNEGRTIRKVVSDCFAATKNILNTQIYVYDNNSNDDTVSEASTAGAIIRHEYQQGKGNVIRRMFREVEAECYIMIDGDDTYPAESIPDMMNVVLTKHVDMVVGDRLSSSYFQENKRLFHNFGNIIVRKGINTFFKNDIKDVMTGFRAFSYQFVKTYPVLSHGFEIETEMSILAIENNMLISNQIIEYRDRPAGSDSKLNTFSDGFKVLKKIFSLFRNYHPLRFYGVISVILLILGAALFFPKVWIPFIQTGLVRNFPTLIVCGFLVILGMLSYTAGLILDSNVQREHREFEFRLVLVQEQFDRLKNINS</sequence>
<dbReference type="InterPro" id="IPR029044">
    <property type="entry name" value="Nucleotide-diphossugar_trans"/>
</dbReference>
<keyword evidence="1" id="KW-1133">Transmembrane helix</keyword>
<dbReference type="EMBL" id="JANDJP010000005">
    <property type="protein sequence ID" value="MDF9913793.1"/>
    <property type="molecule type" value="Genomic_DNA"/>
</dbReference>
<keyword evidence="1" id="KW-0472">Membrane</keyword>
<reference evidence="3" key="1">
    <citation type="submission" date="2022-06" db="EMBL/GenBank/DDBJ databases">
        <title>Antifungal cultures and metabolites of lactic acid bacteria for use in dairy fermentations.</title>
        <authorList>
            <person name="Zhao Z."/>
            <person name="Gaenzle M."/>
        </authorList>
    </citation>
    <scope>NUCLEOTIDE SEQUENCE</scope>
    <source>
        <strain evidence="3">FUA3126</strain>
    </source>
</reference>
<dbReference type="RefSeq" id="WP_178942227.1">
    <property type="nucleotide sequence ID" value="NZ_JAIWJG010000005.1"/>
</dbReference>
<dbReference type="Pfam" id="PF00535">
    <property type="entry name" value="Glycos_transf_2"/>
    <property type="match status" value="1"/>
</dbReference>
<feature type="transmembrane region" description="Helical" evidence="1">
    <location>
        <begin position="266"/>
        <end position="289"/>
    </location>
</feature>
<feature type="domain" description="Glycosyltransferase 2-like" evidence="2">
    <location>
        <begin position="6"/>
        <end position="163"/>
    </location>
</feature>
<keyword evidence="4" id="KW-1185">Reference proteome</keyword>
<dbReference type="CDD" id="cd04179">
    <property type="entry name" value="DPM_DPG-synthase_like"/>
    <property type="match status" value="1"/>
</dbReference>
<protein>
    <submittedName>
        <fullName evidence="3">Glycosyltransferase family 2 protein</fullName>
    </submittedName>
</protein>